<keyword evidence="2" id="KW-1185">Reference proteome</keyword>
<keyword evidence="1" id="KW-0808">Transferase</keyword>
<dbReference type="AlphaFoldDB" id="A0A2P7QET3"/>
<dbReference type="Pfam" id="PF05035">
    <property type="entry name" value="DGOK"/>
    <property type="match status" value="1"/>
</dbReference>
<reference evidence="1 2" key="1">
    <citation type="submission" date="2018-03" db="EMBL/GenBank/DDBJ databases">
        <title>The draft genome of Sphingosinicella sp. GL-C-18.</title>
        <authorList>
            <person name="Liu L."/>
            <person name="Li L."/>
            <person name="Liang L."/>
            <person name="Zhang X."/>
            <person name="Wang T."/>
        </authorList>
    </citation>
    <scope>NUCLEOTIDE SEQUENCE [LARGE SCALE GENOMIC DNA]</scope>
    <source>
        <strain evidence="1 2">GL-C-18</strain>
    </source>
</reference>
<dbReference type="Gene3D" id="3.30.420.310">
    <property type="entry name" value="2-keto-3-deoxy-galactonokinase, C-terminal domain"/>
    <property type="match status" value="1"/>
</dbReference>
<dbReference type="InterPro" id="IPR042258">
    <property type="entry name" value="DGOK_N"/>
</dbReference>
<dbReference type="Gene3D" id="3.30.420.300">
    <property type="entry name" value="2-keto-3-deoxy-galactonokinase, substrate binding domain"/>
    <property type="match status" value="1"/>
</dbReference>
<accession>A0A2P7QET3</accession>
<dbReference type="InterPro" id="IPR042257">
    <property type="entry name" value="DGOK_C"/>
</dbReference>
<sequence>MRWAENFIAVDWGTTNRRGYRVGPGGALEDEMEDDRGILSVEAGGFDQAVAEIRARLGDLPMLMAGMIGSNRGWVEAPYVPCPAGLPELAQNLKWVEPGRTAIVPGVCFSDDDDADVMRGEEVQILGAYAQGLVPADAIVCHPGTHNKWIRLKDGRICSFRTVMTGELFNLLKGHSILADLLALPAGINAAFEVGVRRGLETPHITAELFSVRARVLLGKTAREDASSFISGLLIGADVRAGLALAAEAEVVAMGRPELTSLFAAALRIAGRTAREVDGEAAFLGGARHLAELVQ</sequence>
<evidence type="ECO:0000313" key="2">
    <source>
        <dbReference type="Proteomes" id="UP000241167"/>
    </source>
</evidence>
<proteinExistence type="predicted"/>
<organism evidence="1 2">
    <name type="scientific">Allosphingosinicella deserti</name>
    <dbReference type="NCBI Taxonomy" id="2116704"/>
    <lineage>
        <taxon>Bacteria</taxon>
        <taxon>Pseudomonadati</taxon>
        <taxon>Pseudomonadota</taxon>
        <taxon>Alphaproteobacteria</taxon>
        <taxon>Sphingomonadales</taxon>
        <taxon>Sphingomonadaceae</taxon>
        <taxon>Allosphingosinicella</taxon>
    </lineage>
</organism>
<keyword evidence="1" id="KW-0418">Kinase</keyword>
<dbReference type="GO" id="GO:0008671">
    <property type="term" value="F:2-dehydro-3-deoxygalactonokinase activity"/>
    <property type="evidence" value="ECO:0007669"/>
    <property type="project" value="InterPro"/>
</dbReference>
<dbReference type="GO" id="GO:0034194">
    <property type="term" value="P:D-galactonate catabolic process"/>
    <property type="evidence" value="ECO:0007669"/>
    <property type="project" value="InterPro"/>
</dbReference>
<dbReference type="RefSeq" id="WP_106515926.1">
    <property type="nucleotide sequence ID" value="NZ_PXYI01000013.1"/>
</dbReference>
<dbReference type="Proteomes" id="UP000241167">
    <property type="component" value="Unassembled WGS sequence"/>
</dbReference>
<dbReference type="CDD" id="cd24012">
    <property type="entry name" value="ASKHA_NBD_KDGal-kinase"/>
    <property type="match status" value="1"/>
</dbReference>
<gene>
    <name evidence="1" type="ORF">C7I55_25745</name>
</gene>
<comment type="caution">
    <text evidence="1">The sequence shown here is derived from an EMBL/GenBank/DDBJ whole genome shotgun (WGS) entry which is preliminary data.</text>
</comment>
<name>A0A2P7QET3_9SPHN</name>
<dbReference type="EMBL" id="PXYI01000013">
    <property type="protein sequence ID" value="PSJ36479.1"/>
    <property type="molecule type" value="Genomic_DNA"/>
</dbReference>
<dbReference type="InterPro" id="IPR007729">
    <property type="entry name" value="DGOK"/>
</dbReference>
<protein>
    <submittedName>
        <fullName evidence="1">2-oxo-3-deoxygalactonate kinase</fullName>
    </submittedName>
</protein>
<evidence type="ECO:0000313" key="1">
    <source>
        <dbReference type="EMBL" id="PSJ36479.1"/>
    </source>
</evidence>
<dbReference type="OrthoDB" id="256574at2"/>